<gene>
    <name evidence="2" type="ORF">NCTC13652_01346</name>
</gene>
<dbReference type="SFLD" id="SFLDS00005">
    <property type="entry name" value="Isoprenoid_Synthase_Type_I"/>
    <property type="match status" value="1"/>
</dbReference>
<dbReference type="InterPro" id="IPR008949">
    <property type="entry name" value="Isoprenoid_synthase_dom_sf"/>
</dbReference>
<proteinExistence type="predicted"/>
<dbReference type="OrthoDB" id="9807580at2"/>
<dbReference type="Gene3D" id="1.10.600.10">
    <property type="entry name" value="Farnesyl Diphosphate Synthase"/>
    <property type="match status" value="1"/>
</dbReference>
<dbReference type="RefSeq" id="WP_084149489.1">
    <property type="nucleotide sequence ID" value="NZ_CP040635.1"/>
</dbReference>
<keyword evidence="3" id="KW-1185">Reference proteome</keyword>
<evidence type="ECO:0000313" key="2">
    <source>
        <dbReference type="EMBL" id="VEI03147.1"/>
    </source>
</evidence>
<dbReference type="AlphaFoldDB" id="A0A3S4WWS6"/>
<name>A0A3S4WWS6_9ACTN</name>
<evidence type="ECO:0000256" key="1">
    <source>
        <dbReference type="SAM" id="MobiDB-lite"/>
    </source>
</evidence>
<dbReference type="Proteomes" id="UP000277858">
    <property type="component" value="Chromosome"/>
</dbReference>
<dbReference type="STRING" id="1122997.GCA_000425285_02407"/>
<dbReference type="InterPro" id="IPR002060">
    <property type="entry name" value="Squ/phyt_synthse"/>
</dbReference>
<dbReference type="Pfam" id="PF00494">
    <property type="entry name" value="SQS_PSY"/>
    <property type="match status" value="1"/>
</dbReference>
<dbReference type="EMBL" id="LR134473">
    <property type="protein sequence ID" value="VEI03147.1"/>
    <property type="molecule type" value="Genomic_DNA"/>
</dbReference>
<dbReference type="SUPFAM" id="SSF48576">
    <property type="entry name" value="Terpenoid synthases"/>
    <property type="match status" value="1"/>
</dbReference>
<reference evidence="2 3" key="1">
    <citation type="submission" date="2018-12" db="EMBL/GenBank/DDBJ databases">
        <authorList>
            <consortium name="Pathogen Informatics"/>
        </authorList>
    </citation>
    <scope>NUCLEOTIDE SEQUENCE [LARGE SCALE GENOMIC DNA]</scope>
    <source>
        <strain evidence="2 3">NCTC13652</strain>
    </source>
</reference>
<dbReference type="PANTHER" id="PTHR31480">
    <property type="entry name" value="BIFUNCTIONAL LYCOPENE CYCLASE/PHYTOENE SYNTHASE"/>
    <property type="match status" value="1"/>
</dbReference>
<dbReference type="GO" id="GO:0016765">
    <property type="term" value="F:transferase activity, transferring alkyl or aryl (other than methyl) groups"/>
    <property type="evidence" value="ECO:0007669"/>
    <property type="project" value="UniProtKB-ARBA"/>
</dbReference>
<protein>
    <submittedName>
        <fullName evidence="2">Squalene synthase HpnD</fullName>
    </submittedName>
</protein>
<sequence length="317" mass="34586">MTSPHLASPHLDGPAPTSPSAPEPTPTGSALRTYTRTAERASAEVISCYSTSFGAATRLLGARHRQHVRNVYALVRVADEIVDGVCQQAGLDTAAQEDVLERFIAETHRGLDTGYSSNLVVHAFAHTARAAGFGRDLVDPFFASMRSDLHHDDAAGLDEQAHDSYVHGSAEVVGLMCLAVFVREEHLDPATRSRLEHGAARLGAAFQDVNFLRDLADDTDRLGRSYLGPAHRLTDADRDRIVSRIRDQLADAEAVIGLLPIDSRSAVRSAAGLFAALADRLSRTPVEDLYRRRVRVPDLRKAAIIAEAVGRTWRERR</sequence>
<evidence type="ECO:0000313" key="3">
    <source>
        <dbReference type="Proteomes" id="UP000277858"/>
    </source>
</evidence>
<dbReference type="SFLD" id="SFLDG01018">
    <property type="entry name" value="Squalene/Phytoene_Synthase_Lik"/>
    <property type="match status" value="1"/>
</dbReference>
<organism evidence="2 3">
    <name type="scientific">Acidipropionibacterium jensenii</name>
    <dbReference type="NCBI Taxonomy" id="1749"/>
    <lineage>
        <taxon>Bacteria</taxon>
        <taxon>Bacillati</taxon>
        <taxon>Actinomycetota</taxon>
        <taxon>Actinomycetes</taxon>
        <taxon>Propionibacteriales</taxon>
        <taxon>Propionibacteriaceae</taxon>
        <taxon>Acidipropionibacterium</taxon>
    </lineage>
</organism>
<feature type="compositionally biased region" description="Pro residues" evidence="1">
    <location>
        <begin position="16"/>
        <end position="25"/>
    </location>
</feature>
<accession>A0A3S4WWS6</accession>
<dbReference type="GeneID" id="82884196"/>
<feature type="region of interest" description="Disordered" evidence="1">
    <location>
        <begin position="1"/>
        <end position="30"/>
    </location>
</feature>